<dbReference type="GO" id="GO:0003747">
    <property type="term" value="F:translation release factor activity"/>
    <property type="evidence" value="ECO:0007669"/>
    <property type="project" value="InterPro"/>
</dbReference>
<feature type="region of interest" description="Disordered" evidence="1">
    <location>
        <begin position="477"/>
        <end position="513"/>
    </location>
</feature>
<proteinExistence type="predicted"/>
<evidence type="ECO:0000313" key="4">
    <source>
        <dbReference type="Proteomes" id="UP001489004"/>
    </source>
</evidence>
<comment type="caution">
    <text evidence="3">The sequence shown here is derived from an EMBL/GenBank/DDBJ whole genome shotgun (WGS) entry which is preliminary data.</text>
</comment>
<feature type="region of interest" description="Disordered" evidence="1">
    <location>
        <begin position="130"/>
        <end position="155"/>
    </location>
</feature>
<dbReference type="SUPFAM" id="SSF110916">
    <property type="entry name" value="Peptidyl-tRNA hydrolase domain-like"/>
    <property type="match status" value="1"/>
</dbReference>
<feature type="compositionally biased region" description="Basic and acidic residues" evidence="1">
    <location>
        <begin position="488"/>
        <end position="498"/>
    </location>
</feature>
<dbReference type="Proteomes" id="UP001489004">
    <property type="component" value="Unassembled WGS sequence"/>
</dbReference>
<gene>
    <name evidence="3" type="ORF">WJX72_001561</name>
</gene>
<dbReference type="Gene3D" id="3.30.160.20">
    <property type="match status" value="1"/>
</dbReference>
<evidence type="ECO:0000259" key="2">
    <source>
        <dbReference type="PROSITE" id="PS00745"/>
    </source>
</evidence>
<sequence length="513" mass="58153">MPRQTNLKSSPNRRYTEGRRWQCTSRLWRCRVQPVYRAQPTGKGEGKMHRQEMDKAGNWDNFWSRYRTPSRDTCSGWVGKFVSYGSGGSSEEDIRFQDVWLRTFKELDGMGLEGQGSFRLQMIRKADAAPKAKSWPRAGQQRHDGNDETVLTGDRADSNLSDGFVHPYGRGATPPARIVTFDADNIVQVTLRLPEAETLATAGPWDFMAACEFTTIHEGMRHSVSLSHKGEGGGAIMFHQHSWDPVFLRGTNPKQESYDIDQLLQGKIPSPMLPEDPREWPVDATWRGTSVSLVYEPERSTWERLPEEPVSWELPVEHGNSKLYRYPAGGYGLYPQTLAGTTKYKAEMGMLLSGSLMRRLLAASKQVTAEDLVKRLTRDDVTLSFARSSGAGGQNVNKVNTKVDMRLHVDSADFLSDEVKEAVQRLEKKRINKEGELVVQSQRTRSQADNVEDALAKLQSYIDAAAESTIVREMDPEMKKKLAKQRKLANENRLENKKKSSLKKQDRRAKIEW</sequence>
<protein>
    <recommendedName>
        <fullName evidence="2">Prokaryotic-type class I peptide chain release factors domain-containing protein</fullName>
    </recommendedName>
</protein>
<feature type="domain" description="Prokaryotic-type class I peptide chain release factors" evidence="2">
    <location>
        <begin position="387"/>
        <end position="403"/>
    </location>
</feature>
<accession>A0AAW1R5C3</accession>
<dbReference type="PANTHER" id="PTHR47352">
    <property type="entry name" value="CLASS I PEPTIDE CHAIN RELEASE FACTOR"/>
    <property type="match status" value="1"/>
</dbReference>
<dbReference type="AlphaFoldDB" id="A0AAW1R5C3"/>
<dbReference type="InterPro" id="IPR000352">
    <property type="entry name" value="Pep_chain_release_fac_I"/>
</dbReference>
<evidence type="ECO:0000313" key="3">
    <source>
        <dbReference type="EMBL" id="KAK9828695.1"/>
    </source>
</evidence>
<reference evidence="3 4" key="1">
    <citation type="journal article" date="2024" name="Nat. Commun.">
        <title>Phylogenomics reveals the evolutionary origins of lichenization in chlorophyte algae.</title>
        <authorList>
            <person name="Puginier C."/>
            <person name="Libourel C."/>
            <person name="Otte J."/>
            <person name="Skaloud P."/>
            <person name="Haon M."/>
            <person name="Grisel S."/>
            <person name="Petersen M."/>
            <person name="Berrin J.G."/>
            <person name="Delaux P.M."/>
            <person name="Dal Grande F."/>
            <person name="Keller J."/>
        </authorList>
    </citation>
    <scope>NUCLEOTIDE SEQUENCE [LARGE SCALE GENOMIC DNA]</scope>
    <source>
        <strain evidence="3 4">SAG 2043</strain>
    </source>
</reference>
<dbReference type="PROSITE" id="PS00745">
    <property type="entry name" value="RF_PROK_I"/>
    <property type="match status" value="1"/>
</dbReference>
<keyword evidence="4" id="KW-1185">Reference proteome</keyword>
<dbReference type="Pfam" id="PF00472">
    <property type="entry name" value="RF-1"/>
    <property type="match status" value="1"/>
</dbReference>
<dbReference type="PANTHER" id="PTHR47352:SF1">
    <property type="entry name" value="CLASS I PEPTIDE CHAIN RELEASE FACTOR"/>
    <property type="match status" value="1"/>
</dbReference>
<dbReference type="EMBL" id="JALJOR010000001">
    <property type="protein sequence ID" value="KAK9828695.1"/>
    <property type="molecule type" value="Genomic_DNA"/>
</dbReference>
<name>A0AAW1R5C3_9CHLO</name>
<evidence type="ECO:0000256" key="1">
    <source>
        <dbReference type="SAM" id="MobiDB-lite"/>
    </source>
</evidence>
<organism evidence="3 4">
    <name type="scientific">[Myrmecia] bisecta</name>
    <dbReference type="NCBI Taxonomy" id="41462"/>
    <lineage>
        <taxon>Eukaryota</taxon>
        <taxon>Viridiplantae</taxon>
        <taxon>Chlorophyta</taxon>
        <taxon>core chlorophytes</taxon>
        <taxon>Trebouxiophyceae</taxon>
        <taxon>Trebouxiales</taxon>
        <taxon>Trebouxiaceae</taxon>
        <taxon>Myrmecia</taxon>
    </lineage>
</organism>